<dbReference type="AlphaFoldDB" id="A0A0B6ZW86"/>
<dbReference type="EMBL" id="HACG01025767">
    <property type="protein sequence ID" value="CEK72632.1"/>
    <property type="molecule type" value="Transcribed_RNA"/>
</dbReference>
<evidence type="ECO:0000256" key="1">
    <source>
        <dbReference type="SAM" id="MobiDB-lite"/>
    </source>
</evidence>
<feature type="region of interest" description="Disordered" evidence="1">
    <location>
        <begin position="1"/>
        <end position="78"/>
    </location>
</feature>
<name>A0A0B6ZW86_9EUPU</name>
<sequence length="167" mass="18359">KKVDHLLSLSKDDDNSNTSSYPGAADSLERARGLRFSGISSRSDNNTCHSPLVSIMENSASDESSTKEHQGRNIPDFKKSNFPVCVNNLLQSSDPVDAKDRSHHVIPPISHMEDTLSENLKHNTRSSLNDETQADNFMSGGSPHQDYSCKSPHEFNSQSQGTSLQKS</sequence>
<proteinExistence type="predicted"/>
<organism evidence="2">
    <name type="scientific">Arion vulgaris</name>
    <dbReference type="NCBI Taxonomy" id="1028688"/>
    <lineage>
        <taxon>Eukaryota</taxon>
        <taxon>Metazoa</taxon>
        <taxon>Spiralia</taxon>
        <taxon>Lophotrochozoa</taxon>
        <taxon>Mollusca</taxon>
        <taxon>Gastropoda</taxon>
        <taxon>Heterobranchia</taxon>
        <taxon>Euthyneura</taxon>
        <taxon>Panpulmonata</taxon>
        <taxon>Eupulmonata</taxon>
        <taxon>Stylommatophora</taxon>
        <taxon>Helicina</taxon>
        <taxon>Arionoidea</taxon>
        <taxon>Arionidae</taxon>
        <taxon>Arion</taxon>
    </lineage>
</organism>
<feature type="region of interest" description="Disordered" evidence="1">
    <location>
        <begin position="123"/>
        <end position="167"/>
    </location>
</feature>
<feature type="non-terminal residue" evidence="2">
    <location>
        <position position="1"/>
    </location>
</feature>
<evidence type="ECO:0000313" key="2">
    <source>
        <dbReference type="EMBL" id="CEK72632.1"/>
    </source>
</evidence>
<feature type="compositionally biased region" description="Polar residues" evidence="1">
    <location>
        <begin position="125"/>
        <end position="136"/>
    </location>
</feature>
<protein>
    <submittedName>
        <fullName evidence="2">Uncharacterized protein</fullName>
    </submittedName>
</protein>
<reference evidence="2" key="1">
    <citation type="submission" date="2014-12" db="EMBL/GenBank/DDBJ databases">
        <title>Insight into the proteome of Arion vulgaris.</title>
        <authorList>
            <person name="Aradska J."/>
            <person name="Bulat T."/>
            <person name="Smidak R."/>
            <person name="Sarate P."/>
            <person name="Gangsoo J."/>
            <person name="Sialana F."/>
            <person name="Bilban M."/>
            <person name="Lubec G."/>
        </authorList>
    </citation>
    <scope>NUCLEOTIDE SEQUENCE</scope>
    <source>
        <tissue evidence="2">Skin</tissue>
    </source>
</reference>
<feature type="compositionally biased region" description="Polar residues" evidence="1">
    <location>
        <begin position="38"/>
        <end position="49"/>
    </location>
</feature>
<feature type="compositionally biased region" description="Polar residues" evidence="1">
    <location>
        <begin position="154"/>
        <end position="167"/>
    </location>
</feature>
<accession>A0A0B6ZW86</accession>
<feature type="compositionally biased region" description="Basic and acidic residues" evidence="1">
    <location>
        <begin position="1"/>
        <end position="14"/>
    </location>
</feature>
<feature type="compositionally biased region" description="Basic and acidic residues" evidence="1">
    <location>
        <begin position="64"/>
        <end position="78"/>
    </location>
</feature>
<feature type="non-terminal residue" evidence="2">
    <location>
        <position position="167"/>
    </location>
</feature>
<gene>
    <name evidence="2" type="primary">ORF83262</name>
</gene>